<feature type="transmembrane region" description="Helical" evidence="1">
    <location>
        <begin position="341"/>
        <end position="364"/>
    </location>
</feature>
<reference evidence="2 3" key="1">
    <citation type="submission" date="2017-10" db="EMBL/GenBank/DDBJ databases">
        <title>Draft genome sequences of strains TRE 1, TRE 9, TRE H and TRI 7, isolated from tamarins, belonging to four potential novel Bifidobacterium species.</title>
        <authorList>
            <person name="Mattarelli P."/>
            <person name="Modesto M."/>
            <person name="Puglisi E."/>
            <person name="Morelli L."/>
            <person name="Spezio C."/>
            <person name="Bonetti A."/>
            <person name="Sandri C."/>
        </authorList>
    </citation>
    <scope>NUCLEOTIDE SEQUENCE [LARGE SCALE GENOMIC DNA]</scope>
    <source>
        <strain evidence="3">TRI7</strain>
    </source>
</reference>
<dbReference type="GO" id="GO:0015293">
    <property type="term" value="F:symporter activity"/>
    <property type="evidence" value="ECO:0007669"/>
    <property type="project" value="InterPro"/>
</dbReference>
<dbReference type="Gene3D" id="1.20.1250.20">
    <property type="entry name" value="MFS general substrate transporter like domains"/>
    <property type="match status" value="1"/>
</dbReference>
<sequence>MMEAPCAFTVCRSSSNQGTPLKIIGVSILPTLEPRADRRVIYTSENRQQRSESLPFVRGSCRTVAKTATIRRDIGRLSILIRVNERATRKINLANAVGYGIADCYGGGGPTLTGTYLAVFWTHFCGFDISTAQGIIGGAAVASAVCAILFGLLSERFYLFRLGRRFGRRRFFIMLCSPLVLVTLLMWVPGLPKPVYFAMYVLYIVLLQMFGVCYAALPGEMTRDFAGRSMLSTVRLLLSGISTAVIPMFASWVLTRFGESHAYSYQLFATVVTLCFSVVAFISSRVTWELTPEEAGYGEEELARRRAAAHRRTPRELMQAFGRVIREYASTFRIATFRVHITLYLICLTLQDMFTQTFVFFVLYDWNRTAAYASLLLSLAVVAEVFKPLWGWLFIHIGPKNLYALCYCGALIGLGLLFLTWRLVGVLPDGWWVALSVASYLVWCVFRSLSGTLPWLIFPFIPDVDMIVTKRNRASIFSGLTTFLRFICTGVASIACGSFLAMTGFEPNHSGGQSTSAQMGIAFVCLGWLAIGFLVALIISRRFALDQRGDLIVLGEIDRLKNGGDKADVDPQTREVVERLTGVPYEQCWR</sequence>
<accession>A0A2M9HC89</accession>
<dbReference type="InterPro" id="IPR039672">
    <property type="entry name" value="MFS_2"/>
</dbReference>
<evidence type="ECO:0000313" key="3">
    <source>
        <dbReference type="Proteomes" id="UP000231451"/>
    </source>
</evidence>
<gene>
    <name evidence="2" type="ORF">CSQ87_10440</name>
</gene>
<keyword evidence="3" id="KW-1185">Reference proteome</keyword>
<name>A0A2M9HC89_9BIFI</name>
<feature type="transmembrane region" description="Helical" evidence="1">
    <location>
        <begin position="171"/>
        <end position="189"/>
    </location>
</feature>
<feature type="transmembrane region" description="Helical" evidence="1">
    <location>
        <begin position="517"/>
        <end position="539"/>
    </location>
</feature>
<feature type="transmembrane region" description="Helical" evidence="1">
    <location>
        <begin position="135"/>
        <end position="159"/>
    </location>
</feature>
<dbReference type="InterPro" id="IPR036259">
    <property type="entry name" value="MFS_trans_sf"/>
</dbReference>
<evidence type="ECO:0000256" key="1">
    <source>
        <dbReference type="SAM" id="Phobius"/>
    </source>
</evidence>
<keyword evidence="1" id="KW-1133">Transmembrane helix</keyword>
<dbReference type="PANTHER" id="PTHR11328:SF24">
    <property type="entry name" value="MAJOR FACILITATOR SUPERFAMILY (MFS) PROFILE DOMAIN-CONTAINING PROTEIN"/>
    <property type="match status" value="1"/>
</dbReference>
<evidence type="ECO:0000313" key="2">
    <source>
        <dbReference type="EMBL" id="PJM74412.1"/>
    </source>
</evidence>
<dbReference type="GO" id="GO:0005886">
    <property type="term" value="C:plasma membrane"/>
    <property type="evidence" value="ECO:0007669"/>
    <property type="project" value="TreeGrafter"/>
</dbReference>
<dbReference type="AlphaFoldDB" id="A0A2M9HC89"/>
<feature type="transmembrane region" description="Helical" evidence="1">
    <location>
        <begin position="402"/>
        <end position="424"/>
    </location>
</feature>
<dbReference type="GO" id="GO:0008643">
    <property type="term" value="P:carbohydrate transport"/>
    <property type="evidence" value="ECO:0007669"/>
    <property type="project" value="InterPro"/>
</dbReference>
<feature type="transmembrane region" description="Helical" evidence="1">
    <location>
        <begin position="229"/>
        <end position="250"/>
    </location>
</feature>
<feature type="transmembrane region" description="Helical" evidence="1">
    <location>
        <begin position="262"/>
        <end position="282"/>
    </location>
</feature>
<dbReference type="OrthoDB" id="181905at2"/>
<protein>
    <submittedName>
        <fullName evidence="2">Sodium:galactoside symporter</fullName>
    </submittedName>
</protein>
<feature type="transmembrane region" description="Helical" evidence="1">
    <location>
        <begin position="430"/>
        <end position="461"/>
    </location>
</feature>
<feature type="transmembrane region" description="Helical" evidence="1">
    <location>
        <begin position="195"/>
        <end position="217"/>
    </location>
</feature>
<dbReference type="Pfam" id="PF13347">
    <property type="entry name" value="MFS_2"/>
    <property type="match status" value="1"/>
</dbReference>
<feature type="transmembrane region" description="Helical" evidence="1">
    <location>
        <begin position="370"/>
        <end position="390"/>
    </location>
</feature>
<dbReference type="EMBL" id="PEBK01000014">
    <property type="protein sequence ID" value="PJM74412.1"/>
    <property type="molecule type" value="Genomic_DNA"/>
</dbReference>
<dbReference type="SUPFAM" id="SSF103473">
    <property type="entry name" value="MFS general substrate transporter"/>
    <property type="match status" value="1"/>
</dbReference>
<proteinExistence type="predicted"/>
<organism evidence="2 3">
    <name type="scientific">Bifidobacterium simiarum</name>
    <dbReference type="NCBI Taxonomy" id="2045441"/>
    <lineage>
        <taxon>Bacteria</taxon>
        <taxon>Bacillati</taxon>
        <taxon>Actinomycetota</taxon>
        <taxon>Actinomycetes</taxon>
        <taxon>Bifidobacteriales</taxon>
        <taxon>Bifidobacteriaceae</taxon>
        <taxon>Bifidobacterium</taxon>
    </lineage>
</organism>
<feature type="transmembrane region" description="Helical" evidence="1">
    <location>
        <begin position="482"/>
        <end position="505"/>
    </location>
</feature>
<keyword evidence="1" id="KW-0472">Membrane</keyword>
<comment type="caution">
    <text evidence="2">The sequence shown here is derived from an EMBL/GenBank/DDBJ whole genome shotgun (WGS) entry which is preliminary data.</text>
</comment>
<dbReference type="PANTHER" id="PTHR11328">
    <property type="entry name" value="MAJOR FACILITATOR SUPERFAMILY DOMAIN-CONTAINING PROTEIN"/>
    <property type="match status" value="1"/>
</dbReference>
<keyword evidence="1" id="KW-0812">Transmembrane</keyword>
<dbReference type="Proteomes" id="UP000231451">
    <property type="component" value="Unassembled WGS sequence"/>
</dbReference>